<feature type="region of interest" description="Disordered" evidence="5">
    <location>
        <begin position="448"/>
        <end position="487"/>
    </location>
</feature>
<name>A0A9P1FRS7_9DINO</name>
<dbReference type="GO" id="GO:0016616">
    <property type="term" value="F:oxidoreductase activity, acting on the CH-OH group of donors, NAD or NADP as acceptor"/>
    <property type="evidence" value="ECO:0007669"/>
    <property type="project" value="UniProtKB-ARBA"/>
</dbReference>
<dbReference type="EMBL" id="CAMXCT030000890">
    <property type="protein sequence ID" value="CAL4771722.1"/>
    <property type="molecule type" value="Genomic_DNA"/>
</dbReference>
<dbReference type="PRINTS" id="PR00069">
    <property type="entry name" value="ALDKETRDTASE"/>
</dbReference>
<evidence type="ECO:0000256" key="4">
    <source>
        <dbReference type="SAM" id="Coils"/>
    </source>
</evidence>
<gene>
    <name evidence="7" type="ORF">C1SCF055_LOCUS11952</name>
</gene>
<dbReference type="Proteomes" id="UP001152797">
    <property type="component" value="Unassembled WGS sequence"/>
</dbReference>
<evidence type="ECO:0000256" key="5">
    <source>
        <dbReference type="SAM" id="MobiDB-lite"/>
    </source>
</evidence>
<accession>A0A9P1FRS7</accession>
<dbReference type="Gene3D" id="3.20.20.100">
    <property type="entry name" value="NADP-dependent oxidoreductase domain"/>
    <property type="match status" value="1"/>
</dbReference>
<protein>
    <recommendedName>
        <fullName evidence="6">NADP-dependent oxidoreductase domain-containing protein</fullName>
    </recommendedName>
</protein>
<dbReference type="PANTHER" id="PTHR43827:SF3">
    <property type="entry name" value="NADP-DEPENDENT OXIDOREDUCTASE DOMAIN-CONTAINING PROTEIN"/>
    <property type="match status" value="1"/>
</dbReference>
<feature type="region of interest" description="Disordered" evidence="5">
    <location>
        <begin position="511"/>
        <end position="535"/>
    </location>
</feature>
<keyword evidence="3" id="KW-0560">Oxidoreductase</keyword>
<proteinExistence type="inferred from homology"/>
<dbReference type="InterPro" id="IPR036812">
    <property type="entry name" value="NAD(P)_OxRdtase_dom_sf"/>
</dbReference>
<feature type="domain" description="NADP-dependent oxidoreductase" evidence="6">
    <location>
        <begin position="2294"/>
        <end position="2545"/>
    </location>
</feature>
<organism evidence="7">
    <name type="scientific">Cladocopium goreaui</name>
    <dbReference type="NCBI Taxonomy" id="2562237"/>
    <lineage>
        <taxon>Eukaryota</taxon>
        <taxon>Sar</taxon>
        <taxon>Alveolata</taxon>
        <taxon>Dinophyceae</taxon>
        <taxon>Suessiales</taxon>
        <taxon>Symbiodiniaceae</taxon>
        <taxon>Cladocopium</taxon>
    </lineage>
</organism>
<feature type="coiled-coil region" evidence="4">
    <location>
        <begin position="6"/>
        <end position="40"/>
    </location>
</feature>
<evidence type="ECO:0000256" key="3">
    <source>
        <dbReference type="ARBA" id="ARBA00023002"/>
    </source>
</evidence>
<dbReference type="InterPro" id="IPR023210">
    <property type="entry name" value="NADP_OxRdtase_dom"/>
</dbReference>
<dbReference type="CDD" id="cd19071">
    <property type="entry name" value="AKR_AKR1-5-like"/>
    <property type="match status" value="1"/>
</dbReference>
<comment type="similarity">
    <text evidence="1">Belongs to the aldo/keto reductase family.</text>
</comment>
<dbReference type="SUPFAM" id="SSF51430">
    <property type="entry name" value="NAD(P)-linked oxidoreductase"/>
    <property type="match status" value="1"/>
</dbReference>
<keyword evidence="2" id="KW-0521">NADP</keyword>
<evidence type="ECO:0000256" key="1">
    <source>
        <dbReference type="ARBA" id="ARBA00007905"/>
    </source>
</evidence>
<feature type="region of interest" description="Disordered" evidence="5">
    <location>
        <begin position="52"/>
        <end position="71"/>
    </location>
</feature>
<dbReference type="InterPro" id="IPR020471">
    <property type="entry name" value="AKR"/>
</dbReference>
<feature type="compositionally biased region" description="Polar residues" evidence="5">
    <location>
        <begin position="516"/>
        <end position="527"/>
    </location>
</feature>
<dbReference type="PANTHER" id="PTHR43827">
    <property type="entry name" value="2,5-DIKETO-D-GLUCONIC ACID REDUCTASE"/>
    <property type="match status" value="1"/>
</dbReference>
<reference evidence="7" key="1">
    <citation type="submission" date="2022-10" db="EMBL/GenBank/DDBJ databases">
        <authorList>
            <person name="Chen Y."/>
            <person name="Dougan E. K."/>
            <person name="Chan C."/>
            <person name="Rhodes N."/>
            <person name="Thang M."/>
        </authorList>
    </citation>
    <scope>NUCLEOTIDE SEQUENCE</scope>
</reference>
<evidence type="ECO:0000259" key="6">
    <source>
        <dbReference type="Pfam" id="PF00248"/>
    </source>
</evidence>
<keyword evidence="9" id="KW-1185">Reference proteome</keyword>
<evidence type="ECO:0000313" key="9">
    <source>
        <dbReference type="Proteomes" id="UP001152797"/>
    </source>
</evidence>
<keyword evidence="4" id="KW-0175">Coiled coil</keyword>
<evidence type="ECO:0000256" key="2">
    <source>
        <dbReference type="ARBA" id="ARBA00022857"/>
    </source>
</evidence>
<reference evidence="8" key="2">
    <citation type="submission" date="2024-04" db="EMBL/GenBank/DDBJ databases">
        <authorList>
            <person name="Chen Y."/>
            <person name="Shah S."/>
            <person name="Dougan E. K."/>
            <person name="Thang M."/>
            <person name="Chan C."/>
        </authorList>
    </citation>
    <scope>NUCLEOTIDE SEQUENCE [LARGE SCALE GENOMIC DNA]</scope>
</reference>
<dbReference type="Pfam" id="PF00248">
    <property type="entry name" value="Aldo_ket_red"/>
    <property type="match status" value="1"/>
</dbReference>
<sequence length="2561" mass="282823">MRDQGVETLSQRIDSLSERVDTLGRRVEDLAETLQRLTSALSSNPLLAPGPFSEAGRAAPVPSETASVSGASRTSQYNQLAEEIPVVPDFCVALCNRLSAGTLSSRQRAERAWEAGYWARFVLEGRVQKPRPSVLCDVANTVYVVLRAPGYQCPLYVHSSGIYRAIVGNFKSDTISHGFASQAEATIYCTGAGVTLPSEGFQDLYVLNWPIDVPAEDASAGLCHVIMKRPGGLLLGVPPGLIPPEALQGAAAQGEDALLGPHKVLAVPAVIVAEGGDVVPDEDMDVQVVDVSMEVVQSLRLFSPEADEEEPMITFGLDKSVLPNPAILLSFAKEWIQVTGQGKTVFYSAEEGPEGPEAPFPKVAKAKQKAKAGEKAKKPSPQQVAEQIQHIASVLPAITDTLASIQEKQRRIKYVVEGQSLSPPPRPTQAPVSMSMQAFANLMQQPPKTRGVEHLPHPPPRPHRMQLDSPLDAQGQAEENPPVEESSSLALAVLEQSRALTSLVSQLSSGDPLLDVQSTGASTSSKGAQGRERLQKELADRKSEFCLTVMQNAYRRLKPASRAPSSLREIAASDFSMLTYLERFGGYGGAKDMGVMQYALSFILDCAIREDLVGVQEYAALLAVGLEQAAQDQGRWDLAFQLMLLEDPPSQMWSYRGGGVPQTGRARAFAPLCPQRWATVALAYSREIDFIQNKRLELGKRPPAPSAQGSPGVSCDVPHRVLLCQSVPLALLTAGGDYQPPLLGRRVAGMQVLGVLHMKGQETLNLYRWSAVMVRQLLASRTRFSYFVLKCILCSKGPRDETQAALFPLPLPLGDVCDSGLRKLGATRRARLAVRRALFLAVAALNYLHFKNPFSQLMLIQRCPGPQHEQVYARLIALIRASGPARQFDLLACGRKSHQLDARLNELHRALQRLGLSHSSFYTKEHEAQRVEMQNEKDELRPYRKLDAERLKLTGEANWDCRPYLSDLLYMCFVEPKSNQFEVCPPSAVLPDLSRVDEQEVLKLCKVWDARGLLKIFPRSEGPQHAWMFAKVFNNYKSPSTDRQIGDRRGANFAEGKISGGPSKSLPTAASMLQIGVQRYKEALVGSVADRRDFYHQFFTTDERCVSNAVFPPMRAEKLRGTKAFEEYEAVWGFATTKKRRRSMRELAGDFLHGSQKSVLVGDDEEICCCFAALFQGDHLGVEYATDAHANLLISHGLILQECRLQSDRPLVSDELVSGLVIDDFFVISKEPAERSEVYENSRSHKQFLKAKEVYAKERIFGSDDKDVIAASTFKACGGEVVSTYEAVRSGVVSLAAPFEKRVALSAISMTAASWKYTTDALHACLVGSWVSVTLLRRQAMSVMNEVFKVIPPADLSPEDPRLRFLPRSAAEELQLLASLALVLSSNLAVPFDEEIYATDASNERGGICSARVSAEASAVLWRTAERRREPVPMQSQAQVILSSYDSMFESLPQMKSSLDGIDELCGLSEDEGEGGLGFSGEKHFCQRPIGMRFQFIELCGGAGGVTREFIRRGIACGPVLDLSLSQQFNLAEHRVIQWLCFMMEDDRLDSFLVSPPCTTFSPAAHPCVRRAAKAKQDEGKASCSRKAHGLEDVLTNDFALSSDWRTLSSWRWSGRSHINVLEAAACLKLLRDLAKRGGDLKVAVLLDSHVALSCFVRGRSSAKSLQHLLKKAASLCLACGIYPAFRYVPTRLNPADAPSRDLPLPDPVDASLAREVSSFVAHGLASVSGLRRWAANWARLVLLLQPSIALFLGHADVRKNPKLPISLHEWTLDFDSTLGFPGEGPLWLSWIFWTFGFSLALGPCQLVLGVGVSHGDDVRKLRRAGIVLEEGRRVTETTANVREVLFGNFCEWLTERDLVFEHIFMPPNPDLDCVNKILVQYGKWLFAQGKPYYHVSECINLVTSRRPLLHRSLQQAWDLCFLSGSYEPVEHHIAMPHQILVSLIAAALWWGWVREAAVFALAWGALLRIGEVYQATRADLILPGDVDGTNNYALLRIKEPKTRFRAARHQAGSNSEVSLHKAFVVDDLLTELSEEYAASTCDGSWMVAIANHWYHLTHRNCLTFAQHLATSLKVPKEFPPWILGILAVGTPSGYGLCGRASTKVGALDATVDYFWGWAKWYMIRKHEPAEEPLPEDPTEQANSANSWTFFGMNPSCSPSVCPGPEASSGPPMPVQTLLSEELGAKLRAAGRRTVSCQGSKFAMALQGLVLLGSSQLPLFPRPRRSPQKWLPHGSWAAASLVASVMRVRPVSTRHALRRAESGEKSVSRRQEVVMTLGTLALPRPAAAVSPTLGLGTCCLKGEASEEQVYRGLKIGYRFIDTASHYENESSVAAAVRRSGLPREQLFLVTKIWFDDMGERTSEALQESLKRLETDYVDLLLIHFPGTNDAIQSPGRNRLQREETWRQLEAAKANGQARSIGVANFTRRHLKEILSSCKDPPEVIQTEVHPYFQQPELLEFCRQKNLQVHAFSPLAHGELGLLEDRLLTEIALKHQRSVPQVVLRWLLQQGITPIAFTQSPKNMQENWAAVQEDWQLSERELDRISLLDRGARVGFDPNLIA</sequence>
<dbReference type="EMBL" id="CAMXCT010000890">
    <property type="protein sequence ID" value="CAI3984410.1"/>
    <property type="molecule type" value="Genomic_DNA"/>
</dbReference>
<evidence type="ECO:0000313" key="7">
    <source>
        <dbReference type="EMBL" id="CAI3984410.1"/>
    </source>
</evidence>
<dbReference type="EMBL" id="CAMXCT020000890">
    <property type="protein sequence ID" value="CAL1137785.1"/>
    <property type="molecule type" value="Genomic_DNA"/>
</dbReference>
<dbReference type="FunFam" id="3.20.20.100:FF:000002">
    <property type="entry name" value="2,5-diketo-D-gluconic acid reductase A"/>
    <property type="match status" value="1"/>
</dbReference>
<dbReference type="OrthoDB" id="423437at2759"/>
<evidence type="ECO:0000313" key="8">
    <source>
        <dbReference type="EMBL" id="CAL1137785.1"/>
    </source>
</evidence>
<comment type="caution">
    <text evidence="7">The sequence shown here is derived from an EMBL/GenBank/DDBJ whole genome shotgun (WGS) entry which is preliminary data.</text>
</comment>